<comment type="catalytic activity">
    <reaction evidence="3 4">
        <text>an acyl phosphate + H2O = a carboxylate + phosphate + H(+)</text>
        <dbReference type="Rhea" id="RHEA:14965"/>
        <dbReference type="ChEBI" id="CHEBI:15377"/>
        <dbReference type="ChEBI" id="CHEBI:15378"/>
        <dbReference type="ChEBI" id="CHEBI:29067"/>
        <dbReference type="ChEBI" id="CHEBI:43474"/>
        <dbReference type="ChEBI" id="CHEBI:59918"/>
        <dbReference type="EC" id="3.6.1.7"/>
    </reaction>
</comment>
<accession>A0A1A5JHR3</accession>
<evidence type="ECO:0000313" key="7">
    <source>
        <dbReference type="EMBL" id="OBP77674.1"/>
    </source>
</evidence>
<dbReference type="Pfam" id="PF00708">
    <property type="entry name" value="Acylphosphatase"/>
    <property type="match status" value="1"/>
</dbReference>
<evidence type="ECO:0000256" key="1">
    <source>
        <dbReference type="ARBA" id="ARBA00005614"/>
    </source>
</evidence>
<evidence type="ECO:0000256" key="3">
    <source>
        <dbReference type="ARBA" id="ARBA00047645"/>
    </source>
</evidence>
<dbReference type="EC" id="3.6.1.7" evidence="2 4"/>
<comment type="similarity">
    <text evidence="1 5">Belongs to the acylphosphatase family.</text>
</comment>
<dbReference type="Proteomes" id="UP000093748">
    <property type="component" value="Unassembled WGS sequence"/>
</dbReference>
<reference evidence="8" key="1">
    <citation type="submission" date="2016-06" db="EMBL/GenBank/DDBJ databases">
        <title>NZP2037 Pacbio-Illumina hybrid assembly.</title>
        <authorList>
            <person name="Ramsay J.P."/>
        </authorList>
    </citation>
    <scope>NUCLEOTIDE SEQUENCE [LARGE SCALE GENOMIC DNA]</scope>
    <source>
        <strain evidence="8">R7ANS::ICEMlSym2042</strain>
    </source>
</reference>
<feature type="domain" description="Acylphosphatase-like" evidence="6">
    <location>
        <begin position="7"/>
        <end position="94"/>
    </location>
</feature>
<dbReference type="NCBIfam" id="NF010999">
    <property type="entry name" value="PRK14425.1"/>
    <property type="match status" value="1"/>
</dbReference>
<dbReference type="OrthoDB" id="5295388at2"/>
<feature type="active site" evidence="4">
    <location>
        <position position="22"/>
    </location>
</feature>
<evidence type="ECO:0000259" key="6">
    <source>
        <dbReference type="PROSITE" id="PS51160"/>
    </source>
</evidence>
<dbReference type="Gene3D" id="3.30.70.100">
    <property type="match status" value="1"/>
</dbReference>
<dbReference type="InterPro" id="IPR017968">
    <property type="entry name" value="Acylphosphatase_CS"/>
</dbReference>
<comment type="caution">
    <text evidence="7">The sequence shown here is derived from an EMBL/GenBank/DDBJ whole genome shotgun (WGS) entry which is preliminary data.</text>
</comment>
<dbReference type="GO" id="GO:0003998">
    <property type="term" value="F:acylphosphatase activity"/>
    <property type="evidence" value="ECO:0007669"/>
    <property type="project" value="UniProtKB-EC"/>
</dbReference>
<dbReference type="EMBL" id="LZTJ01000012">
    <property type="protein sequence ID" value="OBP77674.1"/>
    <property type="molecule type" value="Genomic_DNA"/>
</dbReference>
<dbReference type="InterPro" id="IPR020456">
    <property type="entry name" value="Acylphosphatase"/>
</dbReference>
<organism evidence="7 8">
    <name type="scientific">Rhizobium loti</name>
    <name type="common">Mesorhizobium loti</name>
    <dbReference type="NCBI Taxonomy" id="381"/>
    <lineage>
        <taxon>Bacteria</taxon>
        <taxon>Pseudomonadati</taxon>
        <taxon>Pseudomonadota</taxon>
        <taxon>Alphaproteobacteria</taxon>
        <taxon>Hyphomicrobiales</taxon>
        <taxon>Phyllobacteriaceae</taxon>
        <taxon>Mesorhizobium</taxon>
    </lineage>
</organism>
<proteinExistence type="inferred from homology"/>
<dbReference type="SUPFAM" id="SSF54975">
    <property type="entry name" value="Acylphosphatase/BLUF domain-like"/>
    <property type="match status" value="1"/>
</dbReference>
<dbReference type="PANTHER" id="PTHR47268:SF4">
    <property type="entry name" value="ACYLPHOSPHATASE"/>
    <property type="match status" value="1"/>
</dbReference>
<keyword evidence="4" id="KW-0378">Hydrolase</keyword>
<dbReference type="RefSeq" id="WP_032933227.1">
    <property type="nucleotide sequence ID" value="NZ_LZTH01000012.1"/>
</dbReference>
<evidence type="ECO:0000256" key="5">
    <source>
        <dbReference type="RuleBase" id="RU004168"/>
    </source>
</evidence>
<evidence type="ECO:0000313" key="8">
    <source>
        <dbReference type="Proteomes" id="UP000093748"/>
    </source>
</evidence>
<gene>
    <name evidence="7" type="ORF">BAE39_13355</name>
</gene>
<dbReference type="PROSITE" id="PS51160">
    <property type="entry name" value="ACYLPHOSPHATASE_3"/>
    <property type="match status" value="1"/>
</dbReference>
<dbReference type="PANTHER" id="PTHR47268">
    <property type="entry name" value="ACYLPHOSPHATASE"/>
    <property type="match status" value="1"/>
</dbReference>
<dbReference type="InterPro" id="IPR001792">
    <property type="entry name" value="Acylphosphatase-like_dom"/>
</dbReference>
<dbReference type="PROSITE" id="PS00151">
    <property type="entry name" value="ACYLPHOSPHATASE_2"/>
    <property type="match status" value="1"/>
</dbReference>
<dbReference type="PRINTS" id="PR00112">
    <property type="entry name" value="ACYLPHPHTASE"/>
</dbReference>
<dbReference type="InterPro" id="IPR036046">
    <property type="entry name" value="Acylphosphatase-like_dom_sf"/>
</dbReference>
<name>A0A1A5JHR3_RHILI</name>
<feature type="active site" evidence="4">
    <location>
        <position position="40"/>
    </location>
</feature>
<dbReference type="GeneID" id="66685038"/>
<evidence type="ECO:0000256" key="2">
    <source>
        <dbReference type="ARBA" id="ARBA00012150"/>
    </source>
</evidence>
<evidence type="ECO:0000256" key="4">
    <source>
        <dbReference type="PROSITE-ProRule" id="PRU00520"/>
    </source>
</evidence>
<sequence>MNDRKRAVQARVHGRVQGVGYRIWTRSEAAGLGLVGWVRNERDGSVTAWLAGADAAVSAMIERLRQGPAGASVSRVEVEEIETWTAPGDFRIVA</sequence>
<protein>
    <recommendedName>
        <fullName evidence="2 4">acylphosphatase</fullName>
        <ecNumber evidence="2 4">3.6.1.7</ecNumber>
    </recommendedName>
</protein>
<dbReference type="AlphaFoldDB" id="A0A1A5JHR3"/>